<reference evidence="2" key="1">
    <citation type="submission" date="2015-09" db="EMBL/GenBank/DDBJ databases">
        <authorList>
            <consortium name="Pathogen Informatics"/>
        </authorList>
    </citation>
    <scope>NUCLEOTIDE SEQUENCE [LARGE SCALE GENOMIC DNA]</scope>
    <source>
        <strain evidence="2">Lake Konstanz</strain>
    </source>
</reference>
<protein>
    <submittedName>
        <fullName evidence="1">Methyltransferase, putative</fullName>
    </submittedName>
</protein>
<dbReference type="AlphaFoldDB" id="A0A0S4JFN7"/>
<dbReference type="PANTHER" id="PTHR14614">
    <property type="entry name" value="HEPATOCELLULAR CARCINOMA-ASSOCIATED ANTIGEN"/>
    <property type="match status" value="1"/>
</dbReference>
<dbReference type="EMBL" id="CYKH01001464">
    <property type="protein sequence ID" value="CUG87204.1"/>
    <property type="molecule type" value="Genomic_DNA"/>
</dbReference>
<organism evidence="1 2">
    <name type="scientific">Bodo saltans</name>
    <name type="common">Flagellated protozoan</name>
    <dbReference type="NCBI Taxonomy" id="75058"/>
    <lineage>
        <taxon>Eukaryota</taxon>
        <taxon>Discoba</taxon>
        <taxon>Euglenozoa</taxon>
        <taxon>Kinetoplastea</taxon>
        <taxon>Metakinetoplastina</taxon>
        <taxon>Eubodonida</taxon>
        <taxon>Bodonidae</taxon>
        <taxon>Bodo</taxon>
    </lineage>
</organism>
<dbReference type="GO" id="GO:0008168">
    <property type="term" value="F:methyltransferase activity"/>
    <property type="evidence" value="ECO:0007669"/>
    <property type="project" value="UniProtKB-KW"/>
</dbReference>
<dbReference type="Pfam" id="PF10294">
    <property type="entry name" value="Methyltransf_16"/>
    <property type="match status" value="1"/>
</dbReference>
<keyword evidence="2" id="KW-1185">Reference proteome</keyword>
<accession>A0A0S4JFN7</accession>
<dbReference type="Gene3D" id="3.40.50.150">
    <property type="entry name" value="Vaccinia Virus protein VP39"/>
    <property type="match status" value="1"/>
</dbReference>
<keyword evidence="1" id="KW-0489">Methyltransferase</keyword>
<dbReference type="Proteomes" id="UP000051952">
    <property type="component" value="Unassembled WGS sequence"/>
</dbReference>
<dbReference type="VEuPathDB" id="TriTrypDB:BSAL_09150"/>
<proteinExistence type="predicted"/>
<gene>
    <name evidence="1" type="ORF">BSAL_09150</name>
</gene>
<evidence type="ECO:0000313" key="1">
    <source>
        <dbReference type="EMBL" id="CUG87204.1"/>
    </source>
</evidence>
<dbReference type="OrthoDB" id="194386at2759"/>
<dbReference type="GO" id="GO:0032259">
    <property type="term" value="P:methylation"/>
    <property type="evidence" value="ECO:0007669"/>
    <property type="project" value="UniProtKB-KW"/>
</dbReference>
<dbReference type="OMA" id="TRAGNEC"/>
<keyword evidence="1" id="KW-0808">Transferase</keyword>
<dbReference type="InterPro" id="IPR019410">
    <property type="entry name" value="Methyltransf_16"/>
</dbReference>
<name>A0A0S4JFN7_BODSA</name>
<evidence type="ECO:0000313" key="2">
    <source>
        <dbReference type="Proteomes" id="UP000051952"/>
    </source>
</evidence>
<dbReference type="InterPro" id="IPR029063">
    <property type="entry name" value="SAM-dependent_MTases_sf"/>
</dbReference>
<dbReference type="SUPFAM" id="SSF53335">
    <property type="entry name" value="S-adenosyl-L-methionine-dependent methyltransferases"/>
    <property type="match status" value="1"/>
</dbReference>
<sequence length="294" mass="32620">MKARVTKVLSDTAPRVEGEPFYALHRFQLASDVAFSFRCFEQLPLIDAVGLLSGDDQTGLIVWEGTLRLLQYLYETKYLSSRSRCAALTILELGCGCGALSTGAVQVLQCETGESESHSVFIATDGNDDCVELAHRNLLSIEPKTFGKRLAVSYWWDSTLPAVVTEHLVGPLAKRHCIVLSGDVIYSPEAIVPLVRSVQRIADAADHHVTWLLSYIPRSLTKAANDHIFDELKKELCSLNTVGTNAFFPIPSSSTDEESNDESRQWWMKNVDILHDTFRDNGFVALLTVCRNAV</sequence>